<feature type="chain" id="PRO_5012734108" description="GDSL lipase/acylhydrolase" evidence="2">
    <location>
        <begin position="17"/>
        <end position="354"/>
    </location>
</feature>
<dbReference type="SUPFAM" id="SSF52266">
    <property type="entry name" value="SGNH hydrolase"/>
    <property type="match status" value="1"/>
</dbReference>
<dbReference type="AlphaFoldDB" id="A0A1Y2AHK7"/>
<keyword evidence="1 2" id="KW-0732">Signal</keyword>
<sequence length="354" mass="37754">MKSILSLILLSSTAFAVLSPSTVIKDVVAFGDSLSDNGNFFKYEGTPPAPYWQGRFSNGPVWVEQLAETLNNANLHNYAVAGAVANVTDAYHHPIWFSKSLTANDLPDLSKQIANWKADSSANALNLDTTLFTIWAGANDLTYTVDSGNIPDPVAYATDILTGVKMLIQSGAKNILVNGFAPLERLPMNNKLASTATSQIKQVVDGFNAVLSAGISNLQGVAPKANIIFNDVTPLLYYTVTPEGSAYYGFKNVEDACNTITANATILSTCANPDDYFFWDVVHPTTKAHKLIAAGAYNTLFNISGFPTVLKATASAIITSSLPLTTTATQGLIQSGTKEIGMCLFMAAVGILMF</sequence>
<dbReference type="PANTHER" id="PTHR45642">
    <property type="entry name" value="GDSL ESTERASE/LIPASE EXL3"/>
    <property type="match status" value="1"/>
</dbReference>
<reference evidence="3 4" key="1">
    <citation type="submission" date="2016-07" db="EMBL/GenBank/DDBJ databases">
        <title>Pervasive Adenine N6-methylation of Active Genes in Fungi.</title>
        <authorList>
            <consortium name="DOE Joint Genome Institute"/>
            <person name="Mondo S.J."/>
            <person name="Dannebaum R.O."/>
            <person name="Kuo R.C."/>
            <person name="Labutti K."/>
            <person name="Haridas S."/>
            <person name="Kuo A."/>
            <person name="Salamov A."/>
            <person name="Ahrendt S.R."/>
            <person name="Lipzen A."/>
            <person name="Sullivan W."/>
            <person name="Andreopoulos W.B."/>
            <person name="Clum A."/>
            <person name="Lindquist E."/>
            <person name="Daum C."/>
            <person name="Ramamoorthy G.K."/>
            <person name="Gryganskyi A."/>
            <person name="Culley D."/>
            <person name="Magnuson J.K."/>
            <person name="James T.Y."/>
            <person name="O'Malley M.A."/>
            <person name="Stajich J.E."/>
            <person name="Spatafora J.W."/>
            <person name="Visel A."/>
            <person name="Grigoriev I.V."/>
        </authorList>
    </citation>
    <scope>NUCLEOTIDE SEQUENCE [LARGE SCALE GENOMIC DNA]</scope>
    <source>
        <strain evidence="3 4">JEL800</strain>
    </source>
</reference>
<evidence type="ECO:0000313" key="3">
    <source>
        <dbReference type="EMBL" id="ORY21455.1"/>
    </source>
</evidence>
<evidence type="ECO:0008006" key="5">
    <source>
        <dbReference type="Google" id="ProtNLM"/>
    </source>
</evidence>
<evidence type="ECO:0000256" key="1">
    <source>
        <dbReference type="ARBA" id="ARBA00022729"/>
    </source>
</evidence>
<dbReference type="GO" id="GO:0016788">
    <property type="term" value="F:hydrolase activity, acting on ester bonds"/>
    <property type="evidence" value="ECO:0007669"/>
    <property type="project" value="InterPro"/>
</dbReference>
<dbReference type="Gene3D" id="3.40.50.1110">
    <property type="entry name" value="SGNH hydrolase"/>
    <property type="match status" value="1"/>
</dbReference>
<proteinExistence type="predicted"/>
<dbReference type="OrthoDB" id="1600564at2759"/>
<keyword evidence="4" id="KW-1185">Reference proteome</keyword>
<feature type="signal peptide" evidence="2">
    <location>
        <begin position="1"/>
        <end position="16"/>
    </location>
</feature>
<dbReference type="InterPro" id="IPR036514">
    <property type="entry name" value="SGNH_hydro_sf"/>
</dbReference>
<protein>
    <recommendedName>
        <fullName evidence="5">GDSL lipase/acylhydrolase</fullName>
    </recommendedName>
</protein>
<dbReference type="STRING" id="329046.A0A1Y2AHK7"/>
<name>A0A1Y2AHK7_9FUNG</name>
<evidence type="ECO:0000313" key="4">
    <source>
        <dbReference type="Proteomes" id="UP000193642"/>
    </source>
</evidence>
<dbReference type="Pfam" id="PF00657">
    <property type="entry name" value="Lipase_GDSL"/>
    <property type="match status" value="1"/>
</dbReference>
<organism evidence="3 4">
    <name type="scientific">Rhizoclosmatium globosum</name>
    <dbReference type="NCBI Taxonomy" id="329046"/>
    <lineage>
        <taxon>Eukaryota</taxon>
        <taxon>Fungi</taxon>
        <taxon>Fungi incertae sedis</taxon>
        <taxon>Chytridiomycota</taxon>
        <taxon>Chytridiomycota incertae sedis</taxon>
        <taxon>Chytridiomycetes</taxon>
        <taxon>Chytridiales</taxon>
        <taxon>Chytriomycetaceae</taxon>
        <taxon>Rhizoclosmatium</taxon>
    </lineage>
</organism>
<dbReference type="EMBL" id="MCGO01000203">
    <property type="protein sequence ID" value="ORY21455.1"/>
    <property type="molecule type" value="Genomic_DNA"/>
</dbReference>
<dbReference type="InterPro" id="IPR001087">
    <property type="entry name" value="GDSL"/>
</dbReference>
<dbReference type="Proteomes" id="UP000193642">
    <property type="component" value="Unassembled WGS sequence"/>
</dbReference>
<dbReference type="CDD" id="cd01846">
    <property type="entry name" value="fatty_acyltransferase_like"/>
    <property type="match status" value="1"/>
</dbReference>
<dbReference type="PANTHER" id="PTHR45642:SF139">
    <property type="entry name" value="SGNH HYDROLASE-TYPE ESTERASE DOMAIN-CONTAINING PROTEIN"/>
    <property type="match status" value="1"/>
</dbReference>
<dbReference type="InterPro" id="IPR050592">
    <property type="entry name" value="GDSL_lipolytic_enzyme"/>
</dbReference>
<evidence type="ECO:0000256" key="2">
    <source>
        <dbReference type="SAM" id="SignalP"/>
    </source>
</evidence>
<gene>
    <name evidence="3" type="ORF">BCR33DRAFT_797797</name>
</gene>
<accession>A0A1Y2AHK7</accession>
<comment type="caution">
    <text evidence="3">The sequence shown here is derived from an EMBL/GenBank/DDBJ whole genome shotgun (WGS) entry which is preliminary data.</text>
</comment>